<gene>
    <name evidence="2" type="ORF">NSA58_08075</name>
</gene>
<evidence type="ECO:0000256" key="1">
    <source>
        <dbReference type="SAM" id="MobiDB-lite"/>
    </source>
</evidence>
<reference evidence="2" key="1">
    <citation type="submission" date="2022-07" db="EMBL/GenBank/DDBJ databases">
        <title>Enhanced cultured diversity of the mouse gut microbiota enables custom-made synthetic communities.</title>
        <authorList>
            <person name="Afrizal A."/>
        </authorList>
    </citation>
    <scope>NUCLEOTIDE SEQUENCE</scope>
    <source>
        <strain evidence="2">DSM 29186</strain>
    </source>
</reference>
<protein>
    <submittedName>
        <fullName evidence="2">Helix-turn-helix domain-containing protein</fullName>
    </submittedName>
</protein>
<dbReference type="Gene3D" id="1.10.10.10">
    <property type="entry name" value="Winged helix-like DNA-binding domain superfamily/Winged helix DNA-binding domain"/>
    <property type="match status" value="1"/>
</dbReference>
<accession>A0A9X2MEY4</accession>
<dbReference type="Pfam" id="PF13730">
    <property type="entry name" value="HTH_36"/>
    <property type="match status" value="1"/>
</dbReference>
<dbReference type="InterPro" id="IPR036388">
    <property type="entry name" value="WH-like_DNA-bd_sf"/>
</dbReference>
<organism evidence="2 3">
    <name type="scientific">Terrisporobacter muris</name>
    <dbReference type="NCBI Taxonomy" id="2963284"/>
    <lineage>
        <taxon>Bacteria</taxon>
        <taxon>Bacillati</taxon>
        <taxon>Bacillota</taxon>
        <taxon>Clostridia</taxon>
        <taxon>Peptostreptococcales</taxon>
        <taxon>Peptostreptococcaceae</taxon>
        <taxon>Terrisporobacter</taxon>
    </lineage>
</organism>
<dbReference type="Proteomes" id="UP001140817">
    <property type="component" value="Unassembled WGS sequence"/>
</dbReference>
<dbReference type="EMBL" id="JANKBY010000075">
    <property type="protein sequence ID" value="MCR1822741.1"/>
    <property type="molecule type" value="Genomic_DNA"/>
</dbReference>
<sequence length="288" mass="33004">MDKLIYETGFGIISKSLVCNPNLSSEAKSLFAYFAAYAGNGDTAFPSVELILYHMNWSKTKFYKYRNELEEKGYLKVEQIKEKGKFAHNIYRLIAIPVENTTKSPCPKKSDTVKRDTVFPDTVFPDTENKDTKRNSLNKNSINKNSSINKKKETSLDKLIKDYTDNEDLKEVLIDFIKMRKTIKSPVTDRALKGILNKLDQLANEDKTKIGILEQSIINSWKSVFPLKEQNKFSTNSSVSKNNNNIQNSYKKGAGANVNETFRNYDPSIINELAMREQQEKINKLKNK</sequence>
<dbReference type="RefSeq" id="WP_257560372.1">
    <property type="nucleotide sequence ID" value="NZ_JANKBY010000075.1"/>
</dbReference>
<evidence type="ECO:0000313" key="3">
    <source>
        <dbReference type="Proteomes" id="UP001140817"/>
    </source>
</evidence>
<keyword evidence="3" id="KW-1185">Reference proteome</keyword>
<dbReference type="AlphaFoldDB" id="A0A9X2MEY4"/>
<proteinExistence type="predicted"/>
<feature type="region of interest" description="Disordered" evidence="1">
    <location>
        <begin position="124"/>
        <end position="146"/>
    </location>
</feature>
<comment type="caution">
    <text evidence="2">The sequence shown here is derived from an EMBL/GenBank/DDBJ whole genome shotgun (WGS) entry which is preliminary data.</text>
</comment>
<feature type="compositionally biased region" description="Low complexity" evidence="1">
    <location>
        <begin position="135"/>
        <end position="146"/>
    </location>
</feature>
<evidence type="ECO:0000313" key="2">
    <source>
        <dbReference type="EMBL" id="MCR1822741.1"/>
    </source>
</evidence>
<name>A0A9X2MEY4_9FIRM</name>